<dbReference type="CDD" id="cd01029">
    <property type="entry name" value="TOPRIM_primases"/>
    <property type="match status" value="1"/>
</dbReference>
<feature type="region of interest" description="Disordered" evidence="1">
    <location>
        <begin position="93"/>
        <end position="118"/>
    </location>
</feature>
<feature type="domain" description="Toprim" evidence="4">
    <location>
        <begin position="223"/>
        <end position="323"/>
    </location>
</feature>
<dbReference type="Gene3D" id="3.40.1360.10">
    <property type="match status" value="1"/>
</dbReference>
<dbReference type="InterPro" id="IPR006171">
    <property type="entry name" value="TOPRIM_dom"/>
</dbReference>
<evidence type="ECO:0000259" key="2">
    <source>
        <dbReference type="Pfam" id="PF06048"/>
    </source>
</evidence>
<comment type="caution">
    <text evidence="5">The sequence shown here is derived from an EMBL/GenBank/DDBJ whole genome shotgun (WGS) entry which is preliminary data.</text>
</comment>
<dbReference type="EMBL" id="AWOR01000021">
    <property type="protein sequence ID" value="KGH31349.1"/>
    <property type="molecule type" value="Genomic_DNA"/>
</dbReference>
<sequence length="989" mass="105673">MSQTTITPELLRNALSFVPANLPRDEWARVGMAIKSEYPDDTGLQLFSDWSEAGAGSGFDTNAVGSTWRSIKAGGGVGVSTLLYLAKQHGFKLPRQGQDSKPVSAAQRQQQEQERAQRLQAEDAAIQAAQETAAGDAVALWASASEIGSSAYLVRKGVQGFGVRYWADGWLLVPLRDVDGRLWNVQRIAPVKPAKGTDKFLGKGGRKSGLWHVLGDLAGAAVVLVAEGYATAASLHMATGWPVVVAFDAGNLMHVAKALQEQHAGALVVVCGDDDTGTQARTGRNPGRDKAEAVARVVGGVAVFPIELPDGGKDFNDMHQAHGLEAVQTCVQQAIDALHARTGGDDAGAGQGGGAGLPSSGAGGSGSSASGVGNGGGRGGKRKGQANDPDDAPGWDDPFTLDDGGVWFHGRDKDGNPARPLWLCSALHVEALTRNQEGAGWGYLLTFADPLGVPKQWAMPARMLSGDGGEYRAALLNMGLRIATAPAARNRLTEYIQTRKPEEFASCTDRIGWHGRAFVLPHETIGDDAERIVFQSENQMENTFRIKREAQDWTDRIGRLCVGNSRLVFAVSCAFAGPLLRPAGMESGGFHLRGDSSSGKTTALRLAASVYGGPSYMQRWRTTDNALEAIAAQHCDSLLILDELAQVEGKVAGECAYMLANEQSKARATRNGAARSRLSWRLLFLSAGELGLADHMAEGGKRTRTGQEVRMADIPADAGAGMGAFECLHGLGDGAAFSSHLAREAGQCHGAVGHAFLQWAAQHSDTLARRVRDAAAVLSYAWVPSGASGQVARVAARFALVGVAGALATEAGLTGWDEGESEDAAKACFDAWLQARGGVGNGEVKAMLRQVRGFLEAHGEGRFTWWHRAMDDHNAKTLMRAGFRRLIDEEGQPIKMQKTVYTPRADKEIYDELTAIDGEQTRIEYFVLPEVFRTEICRGFDHKAVCKVLLQHGCLKPDKGREVDAKPRLPGMGPTWCYRISPAIMELDI</sequence>
<evidence type="ECO:0000259" key="3">
    <source>
        <dbReference type="Pfam" id="PF08707"/>
    </source>
</evidence>
<feature type="region of interest" description="Disordered" evidence="1">
    <location>
        <begin position="342"/>
        <end position="399"/>
    </location>
</feature>
<dbReference type="Proteomes" id="UP000029553">
    <property type="component" value="Unassembled WGS sequence"/>
</dbReference>
<organism evidence="5 6">
    <name type="scientific">Comamonas testosteroni</name>
    <name type="common">Pseudomonas testosteroni</name>
    <dbReference type="NCBI Taxonomy" id="285"/>
    <lineage>
        <taxon>Bacteria</taxon>
        <taxon>Pseudomonadati</taxon>
        <taxon>Pseudomonadota</taxon>
        <taxon>Betaproteobacteria</taxon>
        <taxon>Burkholderiales</taxon>
        <taxon>Comamonadaceae</taxon>
        <taxon>Comamonas</taxon>
    </lineage>
</organism>
<feature type="compositionally biased region" description="Gly residues" evidence="1">
    <location>
        <begin position="345"/>
        <end position="378"/>
    </location>
</feature>
<evidence type="ECO:0000256" key="1">
    <source>
        <dbReference type="SAM" id="MobiDB-lite"/>
    </source>
</evidence>
<evidence type="ECO:0000313" key="5">
    <source>
        <dbReference type="EMBL" id="KGH31349.1"/>
    </source>
</evidence>
<dbReference type="InterPro" id="IPR034154">
    <property type="entry name" value="TOPRIM_DnaG/twinkle"/>
</dbReference>
<reference evidence="5 6" key="1">
    <citation type="submission" date="2013-09" db="EMBL/GenBank/DDBJ databases">
        <title>High correlation between genotypes and phenotypes of environmental bacteria Comamonas testosteroni strains.</title>
        <authorList>
            <person name="Liu L."/>
            <person name="Zhu W."/>
            <person name="Xia X."/>
            <person name="Xu B."/>
            <person name="Luo M."/>
            <person name="Wang G."/>
        </authorList>
    </citation>
    <scope>NUCLEOTIDE SEQUENCE [LARGE SCALE GENOMIC DNA]</scope>
    <source>
        <strain evidence="5 6">JL40</strain>
    </source>
</reference>
<dbReference type="GO" id="GO:0016817">
    <property type="term" value="F:hydrolase activity, acting on acid anhydrides"/>
    <property type="evidence" value="ECO:0007669"/>
    <property type="project" value="InterPro"/>
</dbReference>
<feature type="domain" description="Primase C-terminal 2" evidence="3">
    <location>
        <begin position="12"/>
        <end position="86"/>
    </location>
</feature>
<dbReference type="InterPro" id="IPR014819">
    <property type="entry name" value="PriCT_2"/>
</dbReference>
<protein>
    <submittedName>
        <fullName evidence="5">Membrane protein</fullName>
    </submittedName>
</protein>
<name>A0A096FN55_COMTE</name>
<dbReference type="Pfam" id="PF13362">
    <property type="entry name" value="Toprim_3"/>
    <property type="match status" value="1"/>
</dbReference>
<dbReference type="InterPro" id="IPR009270">
    <property type="entry name" value="DUF927"/>
</dbReference>
<evidence type="ECO:0000313" key="6">
    <source>
        <dbReference type="Proteomes" id="UP000029553"/>
    </source>
</evidence>
<dbReference type="AlphaFoldDB" id="A0A096FN55"/>
<gene>
    <name evidence="5" type="ORF">P353_05615</name>
</gene>
<dbReference type="Pfam" id="PF08707">
    <property type="entry name" value="PriCT_2"/>
    <property type="match status" value="1"/>
</dbReference>
<feature type="domain" description="DUF927" evidence="2">
    <location>
        <begin position="399"/>
        <end position="676"/>
    </location>
</feature>
<accession>A0A096FN55</accession>
<evidence type="ECO:0000259" key="4">
    <source>
        <dbReference type="Pfam" id="PF13362"/>
    </source>
</evidence>
<dbReference type="RefSeq" id="WP_034366362.1">
    <property type="nucleotide sequence ID" value="NZ_AWOR01000021.1"/>
</dbReference>
<proteinExistence type="predicted"/>
<dbReference type="Pfam" id="PF06048">
    <property type="entry name" value="DUF927"/>
    <property type="match status" value="1"/>
</dbReference>